<evidence type="ECO:0000256" key="10">
    <source>
        <dbReference type="RuleBase" id="RU371123"/>
    </source>
</evidence>
<feature type="chain" id="PRO_5019800155" description="Sulfhydryl oxidase" evidence="12">
    <location>
        <begin position="26"/>
        <end position="588"/>
    </location>
</feature>
<evidence type="ECO:0000256" key="1">
    <source>
        <dbReference type="ARBA" id="ARBA00001974"/>
    </source>
</evidence>
<dbReference type="Proteomes" id="UP000016666">
    <property type="component" value="Chromosome 18"/>
</dbReference>
<dbReference type="SUPFAM" id="SSF69000">
    <property type="entry name" value="FAD-dependent thiol oxidase"/>
    <property type="match status" value="1"/>
</dbReference>
<name>A0A493SXY1_ANAPP</name>
<reference evidence="14" key="3">
    <citation type="submission" date="2025-09" db="UniProtKB">
        <authorList>
            <consortium name="Ensembl"/>
        </authorList>
    </citation>
    <scope>IDENTIFICATION</scope>
</reference>
<dbReference type="InterPro" id="IPR039798">
    <property type="entry name" value="Sulfhydryl_oxidase"/>
</dbReference>
<dbReference type="InterPro" id="IPR040986">
    <property type="entry name" value="QSOX_FAD-bd_dom"/>
</dbReference>
<keyword evidence="7" id="KW-1015">Disulfide bond</keyword>
<dbReference type="Pfam" id="PF18108">
    <property type="entry name" value="QSOX_Trx1"/>
    <property type="match status" value="1"/>
</dbReference>
<evidence type="ECO:0000256" key="6">
    <source>
        <dbReference type="ARBA" id="ARBA00023002"/>
    </source>
</evidence>
<comment type="function">
    <text evidence="10">Catalyzes the oxidation of sulfhydryl groups in peptide and protein thiols to disulfides with the reduction of oxygen to hydrogen peroxide.</text>
</comment>
<keyword evidence="4 12" id="KW-0732">Signal</keyword>
<feature type="domain" description="ERV/ALR sulfhydryl oxidase" evidence="13">
    <location>
        <begin position="340"/>
        <end position="450"/>
    </location>
</feature>
<sequence length="588" mass="65686">MAAGSGRPLAVPLLLLAAALAAVTARLYRAGEDPLTVLTASTVRRALLNSSATWVVQFYSSSCGHCIAFAPTWRALAGDVKGEAQPPPVPVPSAPAPGGLCQGSARCGGTGVRLARGLATRGGLGGACPERWAGADRELQTVRQMMIDFLQNHSQESRPPACPSLDPVILDLIQYENIVVKRALNSDKPFLEKLGITSVPSCYLMHPNGVKPLRSSFSSYLKSLPGKMSERNLPLHNIIYVCFRSKLYMADLESGLHYLLRVELATHRMLEGAELKTFKDFVTIAAKLFPGRQPVVKLLETLQEWLVSLPLDKIPYDAILDLISGIFLTKRIEWVGCQGSRPELRGYTCSLWKLFHTLTVQAALRPKQGSEHSFSVLPLKEILQIMRRYIHHFFGCKACAQHFEEMAKESMDSVKTLDKAVLWLWEKHNVVNNRLAGDLTEDPKFPKVQWPTPDLCPACHEEIKGLHSWNEDHVLQFMKYHYNSENILYKYTESQTDASETELGDMREQRARTHPPGCTRTRTHAPQHLHTHTCVHKNIPGIQHRTIRVGEDPPRSSKHEYNGNRLGLARARTAVCRHKPAHPHGYRG</sequence>
<dbReference type="PANTHER" id="PTHR22897:SF7">
    <property type="entry name" value="SULFHYDRYL OXIDASE 2"/>
    <property type="match status" value="1"/>
</dbReference>
<keyword evidence="6 10" id="KW-0560">Oxidoreductase</keyword>
<dbReference type="AlphaFoldDB" id="A0A493SXY1"/>
<dbReference type="Pfam" id="PF18371">
    <property type="entry name" value="FAD_SOX"/>
    <property type="match status" value="1"/>
</dbReference>
<keyword evidence="5 10" id="KW-0274">FAD</keyword>
<feature type="signal peptide" evidence="12">
    <location>
        <begin position="1"/>
        <end position="25"/>
    </location>
</feature>
<dbReference type="InterPro" id="IPR036774">
    <property type="entry name" value="ERV/ALR_sulphydryl_oxid_sf"/>
</dbReference>
<dbReference type="InterPro" id="IPR036249">
    <property type="entry name" value="Thioredoxin-like_sf"/>
</dbReference>
<dbReference type="PROSITE" id="PS51324">
    <property type="entry name" value="ERV_ALR"/>
    <property type="match status" value="1"/>
</dbReference>
<dbReference type="GO" id="GO:0006457">
    <property type="term" value="P:protein folding"/>
    <property type="evidence" value="ECO:0007669"/>
    <property type="project" value="TreeGrafter"/>
</dbReference>
<dbReference type="Pfam" id="PF04777">
    <property type="entry name" value="Evr1_Alr"/>
    <property type="match status" value="1"/>
</dbReference>
<dbReference type="Gene3D" id="1.20.120.310">
    <property type="entry name" value="ERV/ALR sulfhydryl oxidase domain"/>
    <property type="match status" value="1"/>
</dbReference>
<keyword evidence="15" id="KW-1185">Reference proteome</keyword>
<accession>A0A493SXY1</accession>
<dbReference type="GeneTree" id="ENSGT00940000159734"/>
<dbReference type="InterPro" id="IPR042568">
    <property type="entry name" value="QSOX_FAD-bd_sf"/>
</dbReference>
<comment type="similarity">
    <text evidence="2 10">Belongs to the quiescin-sulfhydryl oxidase (QSOX) family.</text>
</comment>
<organism evidence="14 15">
    <name type="scientific">Anas platyrhynchos platyrhynchos</name>
    <name type="common">Northern mallard</name>
    <dbReference type="NCBI Taxonomy" id="8840"/>
    <lineage>
        <taxon>Eukaryota</taxon>
        <taxon>Metazoa</taxon>
        <taxon>Chordata</taxon>
        <taxon>Craniata</taxon>
        <taxon>Vertebrata</taxon>
        <taxon>Euteleostomi</taxon>
        <taxon>Archelosauria</taxon>
        <taxon>Archosauria</taxon>
        <taxon>Dinosauria</taxon>
        <taxon>Saurischia</taxon>
        <taxon>Theropoda</taxon>
        <taxon>Coelurosauria</taxon>
        <taxon>Aves</taxon>
        <taxon>Neognathae</taxon>
        <taxon>Galloanserae</taxon>
        <taxon>Anseriformes</taxon>
        <taxon>Anatidae</taxon>
        <taxon>Anatinae</taxon>
        <taxon>Anas</taxon>
    </lineage>
</organism>
<evidence type="ECO:0000256" key="8">
    <source>
        <dbReference type="ARBA" id="ARBA00023180"/>
    </source>
</evidence>
<feature type="region of interest" description="Disordered" evidence="11">
    <location>
        <begin position="502"/>
        <end position="529"/>
    </location>
</feature>
<comment type="cofactor">
    <cofactor evidence="1 10">
        <name>FAD</name>
        <dbReference type="ChEBI" id="CHEBI:57692"/>
    </cofactor>
</comment>
<evidence type="ECO:0000256" key="4">
    <source>
        <dbReference type="ARBA" id="ARBA00022729"/>
    </source>
</evidence>
<dbReference type="InterPro" id="IPR017905">
    <property type="entry name" value="ERV/ALR_sulphydryl_oxidase"/>
</dbReference>
<dbReference type="SUPFAM" id="SSF52833">
    <property type="entry name" value="Thioredoxin-like"/>
    <property type="match status" value="1"/>
</dbReference>
<reference evidence="14" key="2">
    <citation type="submission" date="2025-08" db="UniProtKB">
        <authorList>
            <consortium name="Ensembl"/>
        </authorList>
    </citation>
    <scope>IDENTIFICATION</scope>
</reference>
<dbReference type="Pfam" id="PF00085">
    <property type="entry name" value="Thioredoxin"/>
    <property type="match status" value="1"/>
</dbReference>
<dbReference type="GO" id="GO:0000139">
    <property type="term" value="C:Golgi membrane"/>
    <property type="evidence" value="ECO:0007669"/>
    <property type="project" value="TreeGrafter"/>
</dbReference>
<evidence type="ECO:0000256" key="3">
    <source>
        <dbReference type="ARBA" id="ARBA00022630"/>
    </source>
</evidence>
<dbReference type="GO" id="GO:0016971">
    <property type="term" value="F:flavin-dependent sulfhydryl oxidase activity"/>
    <property type="evidence" value="ECO:0007669"/>
    <property type="project" value="InterPro"/>
</dbReference>
<dbReference type="EC" id="1.8.3.2" evidence="10"/>
<dbReference type="GO" id="GO:0005615">
    <property type="term" value="C:extracellular space"/>
    <property type="evidence" value="ECO:0007669"/>
    <property type="project" value="TreeGrafter"/>
</dbReference>
<evidence type="ECO:0000259" key="13">
    <source>
        <dbReference type="PROSITE" id="PS51324"/>
    </source>
</evidence>
<keyword evidence="8" id="KW-0325">Glycoprotein</keyword>
<dbReference type="Ensembl" id="ENSAPLT00000033563.1">
    <property type="protein sequence ID" value="ENSAPLP00000018437.1"/>
    <property type="gene ID" value="ENSAPLG00000008146.2"/>
</dbReference>
<dbReference type="PANTHER" id="PTHR22897">
    <property type="entry name" value="QUIESCIN Q6-RELATED SULFHYDRYL OXIDASE"/>
    <property type="match status" value="1"/>
</dbReference>
<evidence type="ECO:0000256" key="11">
    <source>
        <dbReference type="SAM" id="MobiDB-lite"/>
    </source>
</evidence>
<protein>
    <recommendedName>
        <fullName evidence="10">Sulfhydryl oxidase</fullName>
        <ecNumber evidence="10">1.8.3.2</ecNumber>
    </recommendedName>
</protein>
<evidence type="ECO:0000256" key="5">
    <source>
        <dbReference type="ARBA" id="ARBA00022827"/>
    </source>
</evidence>
<dbReference type="InterPro" id="IPR041269">
    <property type="entry name" value="QSOX_Trx1"/>
</dbReference>
<evidence type="ECO:0000256" key="7">
    <source>
        <dbReference type="ARBA" id="ARBA00023157"/>
    </source>
</evidence>
<dbReference type="FunFam" id="1.20.120.1960:FF:000001">
    <property type="entry name" value="Sulfhydryl oxidase"/>
    <property type="match status" value="1"/>
</dbReference>
<evidence type="ECO:0000256" key="9">
    <source>
        <dbReference type="ARBA" id="ARBA00048864"/>
    </source>
</evidence>
<evidence type="ECO:0000313" key="15">
    <source>
        <dbReference type="Proteomes" id="UP000016666"/>
    </source>
</evidence>
<dbReference type="Gene3D" id="3.40.30.10">
    <property type="entry name" value="Glutaredoxin"/>
    <property type="match status" value="2"/>
</dbReference>
<dbReference type="Gene3D" id="1.20.120.1960">
    <property type="entry name" value="QSOX sulfhydryl oxidase domain"/>
    <property type="match status" value="1"/>
</dbReference>
<dbReference type="FunFam" id="1.20.120.310:FF:000001">
    <property type="entry name" value="Sulfhydryl oxidase"/>
    <property type="match status" value="1"/>
</dbReference>
<evidence type="ECO:0000313" key="14">
    <source>
        <dbReference type="Ensembl" id="ENSAPLP00000018437.1"/>
    </source>
</evidence>
<dbReference type="GO" id="GO:0003756">
    <property type="term" value="F:protein disulfide isomerase activity"/>
    <property type="evidence" value="ECO:0007669"/>
    <property type="project" value="TreeGrafter"/>
</dbReference>
<evidence type="ECO:0000256" key="2">
    <source>
        <dbReference type="ARBA" id="ARBA00006041"/>
    </source>
</evidence>
<gene>
    <name evidence="14" type="primary">QSOX2</name>
</gene>
<evidence type="ECO:0000256" key="12">
    <source>
        <dbReference type="SAM" id="SignalP"/>
    </source>
</evidence>
<reference evidence="14 15" key="1">
    <citation type="submission" date="2017-10" db="EMBL/GenBank/DDBJ databases">
        <title>A new Pekin duck reference genome.</title>
        <authorList>
            <person name="Hou Z.-C."/>
            <person name="Zhou Z.-K."/>
            <person name="Zhu F."/>
            <person name="Hou S.-S."/>
        </authorList>
    </citation>
    <scope>NUCLEOTIDE SEQUENCE [LARGE SCALE GENOMIC DNA]</scope>
</reference>
<keyword evidence="3 10" id="KW-0285">Flavoprotein</keyword>
<proteinExistence type="inferred from homology"/>
<comment type="catalytic activity">
    <reaction evidence="9 10">
        <text>2 R'C(R)SH + O2 = R'C(R)S-S(R)CR' + H2O2</text>
        <dbReference type="Rhea" id="RHEA:17357"/>
        <dbReference type="ChEBI" id="CHEBI:15379"/>
        <dbReference type="ChEBI" id="CHEBI:16240"/>
        <dbReference type="ChEBI" id="CHEBI:16520"/>
        <dbReference type="ChEBI" id="CHEBI:17412"/>
        <dbReference type="EC" id="1.8.3.2"/>
    </reaction>
</comment>
<dbReference type="InterPro" id="IPR013766">
    <property type="entry name" value="Thioredoxin_domain"/>
</dbReference>